<protein>
    <recommendedName>
        <fullName evidence="5">Thioredoxin domain-containing protein</fullName>
    </recommendedName>
</protein>
<keyword evidence="4" id="KW-1015">Disulfide bond</keyword>
<dbReference type="EMBL" id="CACVAV010000275">
    <property type="protein sequence ID" value="CAA6817414.1"/>
    <property type="molecule type" value="Genomic_DNA"/>
</dbReference>
<dbReference type="InterPro" id="IPR036249">
    <property type="entry name" value="Thioredoxin-like_sf"/>
</dbReference>
<dbReference type="Gene3D" id="3.40.30.10">
    <property type="entry name" value="Glutaredoxin"/>
    <property type="match status" value="1"/>
</dbReference>
<gene>
    <name evidence="6" type="ORF">HELGO_WM19258</name>
</gene>
<keyword evidence="2 3" id="KW-0186">Copper</keyword>
<evidence type="ECO:0000256" key="3">
    <source>
        <dbReference type="PIRSR" id="PIRSR603782-1"/>
    </source>
</evidence>
<keyword evidence="3" id="KW-0479">Metal-binding</keyword>
<evidence type="ECO:0000256" key="2">
    <source>
        <dbReference type="ARBA" id="ARBA00023008"/>
    </source>
</evidence>
<evidence type="ECO:0000256" key="1">
    <source>
        <dbReference type="ARBA" id="ARBA00010996"/>
    </source>
</evidence>
<evidence type="ECO:0000313" key="6">
    <source>
        <dbReference type="EMBL" id="CAA6817414.1"/>
    </source>
</evidence>
<feature type="domain" description="Thioredoxin" evidence="5">
    <location>
        <begin position="47"/>
        <end position="194"/>
    </location>
</feature>
<accession>A0A6S6TDI4</accession>
<dbReference type="AlphaFoldDB" id="A0A6S6TDI4"/>
<evidence type="ECO:0000256" key="4">
    <source>
        <dbReference type="PIRSR" id="PIRSR603782-2"/>
    </source>
</evidence>
<dbReference type="InterPro" id="IPR013766">
    <property type="entry name" value="Thioredoxin_domain"/>
</dbReference>
<feature type="disulfide bond" description="Redox-active" evidence="4">
    <location>
        <begin position="85"/>
        <end position="89"/>
    </location>
</feature>
<dbReference type="PROSITE" id="PS51352">
    <property type="entry name" value="THIOREDOXIN_2"/>
    <property type="match status" value="1"/>
</dbReference>
<dbReference type="SUPFAM" id="SSF52833">
    <property type="entry name" value="Thioredoxin-like"/>
    <property type="match status" value="1"/>
</dbReference>
<dbReference type="Pfam" id="PF02630">
    <property type="entry name" value="SCO1-SenC"/>
    <property type="match status" value="1"/>
</dbReference>
<comment type="similarity">
    <text evidence="1">Belongs to the SCO1/2 family.</text>
</comment>
<feature type="binding site" evidence="3">
    <location>
        <position position="85"/>
    </location>
    <ligand>
        <name>Cu cation</name>
        <dbReference type="ChEBI" id="CHEBI:23378"/>
    </ligand>
</feature>
<reference evidence="6" key="1">
    <citation type="submission" date="2020-01" db="EMBL/GenBank/DDBJ databases">
        <authorList>
            <person name="Meier V. D."/>
            <person name="Meier V D."/>
        </authorList>
    </citation>
    <scope>NUCLEOTIDE SEQUENCE</scope>
    <source>
        <strain evidence="6">HLG_WM_MAG_08</strain>
    </source>
</reference>
<sequence>MTMDANKKKLLTIFGLFLVPLALAATWYLVLPDNYRPSSMTNNGNLIDPIYPMQAFEQPTKDGETFTGKNLEKKWTLVHLIAGNCNEACSKWLYNTRQLRIALAEDMERVNRLSIVDSSAAVTANQKMWDSHPDMQVVVSNKGGVAEQIRQHTAKEAYPENSVFLIDPLGNLMMQFPPDINPKLLMKDLEKLLKLSHIG</sequence>
<name>A0A6S6TDI4_9GAMM</name>
<organism evidence="6">
    <name type="scientific">uncultured Thiotrichaceae bacterium</name>
    <dbReference type="NCBI Taxonomy" id="298394"/>
    <lineage>
        <taxon>Bacteria</taxon>
        <taxon>Pseudomonadati</taxon>
        <taxon>Pseudomonadota</taxon>
        <taxon>Gammaproteobacteria</taxon>
        <taxon>Thiotrichales</taxon>
        <taxon>Thiotrichaceae</taxon>
        <taxon>environmental samples</taxon>
    </lineage>
</organism>
<feature type="binding site" evidence="3">
    <location>
        <position position="89"/>
    </location>
    <ligand>
        <name>Cu cation</name>
        <dbReference type="ChEBI" id="CHEBI:23378"/>
    </ligand>
</feature>
<evidence type="ECO:0000259" key="5">
    <source>
        <dbReference type="PROSITE" id="PS51352"/>
    </source>
</evidence>
<dbReference type="InterPro" id="IPR003782">
    <property type="entry name" value="SCO1/SenC"/>
</dbReference>
<proteinExistence type="inferred from homology"/>